<dbReference type="CDD" id="cd00118">
    <property type="entry name" value="LysM"/>
    <property type="match status" value="1"/>
</dbReference>
<gene>
    <name evidence="3" type="ORF">V4F39_05035</name>
</gene>
<dbReference type="InterPro" id="IPR018392">
    <property type="entry name" value="LysM"/>
</dbReference>
<dbReference type="InterPro" id="IPR020012">
    <property type="entry name" value="LysM_FimV"/>
</dbReference>
<feature type="domain" description="LysM" evidence="2">
    <location>
        <begin position="254"/>
        <end position="309"/>
    </location>
</feature>
<sequence length="900" mass="93671">MPAPFFQTHRWRRNCTHAFRRVLRGDALKKRSLTARGPSLSAVALAALLCAAAPGSWALGLGRVAVQSALGETLRAEIDVTSISPEEAATLRLRVASPEAYRAAGVDYNAVLPGAQVQLLRRPDGRPYVRLTSDRAVQEPFVDVILDISWSSGKLVREYTMLFDPPGRAAPPPVVAAAPVPPALSAAPLPPPVPPSAAPRPAPSARPAPPAPAPVPAPARAPVTANSPPAPAPTPAPALAPRPAASRPAAPGGDTYAVRQGETLYRIATNTQPPGVSLDQMLVALYRSNPQAFMDNNMNRLRAGAVLTVPSAEAARQIGTPEAKQLIQAQSADFSAYRQRLAGVVPAVRPDEPPRQARGQVQAQVDDRKQAAASTPDRLRLSQGAVQASAPEARASGEAQRRDEAARVAELARNVEDLKRLQAGSGTAGSASVPSAGGVVPALPASAPAVSASATPVPMAPPSTEAAASAVVPPPAVAVASAPPVAAATPASAPAVVPSPAPDAPADSVLADNPMLLPAAGLLVVLLAGLGYYRWRKRSQADSGETSFLESRLQPDSFFGATGGQRIDTREANGNSSSSMNYSLSQLDAIGDVDPVAEADVYLAYGRDLQAEEILKEAMRSDPGRLAVRTKLLEVYAKRRDTKGFELLATQLFGMTRGEGEEWAKAQALGQQIDPENPLYQPGGQPPAAVAGEGVEALGASTLPQSVMPATGFATTSPSIDGEELRSLSSMELDLDLDMPTEPGELSPLSSMEATRPIGLPSTLNRNDNSLAFDLPLTAPPSEFAPPFSGAPTRPMDLDLDSMSLDLEMDPSPAPSPAASQRTAPGDLEFDLGDLGVPGDASAFELPAEGDDPLQRKFELADEFRQIGDLEGARDLLEEVVAKAGGPLKARAQSLLDSLG</sequence>
<proteinExistence type="predicted"/>
<evidence type="ECO:0000259" key="2">
    <source>
        <dbReference type="PROSITE" id="PS51782"/>
    </source>
</evidence>
<keyword evidence="4" id="KW-1185">Reference proteome</keyword>
<dbReference type="Gene3D" id="1.20.58.2200">
    <property type="match status" value="1"/>
</dbReference>
<evidence type="ECO:0000256" key="1">
    <source>
        <dbReference type="SAM" id="MobiDB-lite"/>
    </source>
</evidence>
<reference evidence="3 4" key="1">
    <citation type="submission" date="2024-02" db="EMBL/GenBank/DDBJ databases">
        <title>Genome sequence of Aquincola sp. MAHUQ-54.</title>
        <authorList>
            <person name="Huq M.A."/>
        </authorList>
    </citation>
    <scope>NUCLEOTIDE SEQUENCE [LARGE SCALE GENOMIC DNA]</scope>
    <source>
        <strain evidence="3 4">MAHUQ-54</strain>
    </source>
</reference>
<dbReference type="NCBIfam" id="TIGR03504">
    <property type="entry name" value="FimV_Cterm"/>
    <property type="match status" value="1"/>
</dbReference>
<dbReference type="InterPro" id="IPR057840">
    <property type="entry name" value="FimV_N"/>
</dbReference>
<accession>A0AAW9Q986</accession>
<dbReference type="InterPro" id="IPR036779">
    <property type="entry name" value="LysM_dom_sf"/>
</dbReference>
<organism evidence="3 4">
    <name type="scientific">Aquincola agrisoli</name>
    <dbReference type="NCBI Taxonomy" id="3119538"/>
    <lineage>
        <taxon>Bacteria</taxon>
        <taxon>Pseudomonadati</taxon>
        <taxon>Pseudomonadota</taxon>
        <taxon>Betaproteobacteria</taxon>
        <taxon>Burkholderiales</taxon>
        <taxon>Sphaerotilaceae</taxon>
        <taxon>Aquincola</taxon>
    </lineage>
</organism>
<feature type="region of interest" description="Disordered" evidence="1">
    <location>
        <begin position="808"/>
        <end position="827"/>
    </location>
</feature>
<dbReference type="NCBIfam" id="TIGR03505">
    <property type="entry name" value="FimV_core"/>
    <property type="match status" value="1"/>
</dbReference>
<dbReference type="RefSeq" id="WP_332288211.1">
    <property type="nucleotide sequence ID" value="NZ_JAZIBG010000017.1"/>
</dbReference>
<comment type="caution">
    <text evidence="3">The sequence shown here is derived from an EMBL/GenBank/DDBJ whole genome shotgun (WGS) entry which is preliminary data.</text>
</comment>
<feature type="compositionally biased region" description="Low complexity" evidence="1">
    <location>
        <begin position="241"/>
        <end position="251"/>
    </location>
</feature>
<name>A0AAW9Q986_9BURK</name>
<dbReference type="Proteomes" id="UP001336250">
    <property type="component" value="Unassembled WGS sequence"/>
</dbReference>
<feature type="compositionally biased region" description="Pro residues" evidence="1">
    <location>
        <begin position="228"/>
        <end position="240"/>
    </location>
</feature>
<dbReference type="Gene3D" id="3.10.350.10">
    <property type="entry name" value="LysM domain"/>
    <property type="match status" value="1"/>
</dbReference>
<dbReference type="EMBL" id="JAZIBG010000017">
    <property type="protein sequence ID" value="MEF7613267.1"/>
    <property type="molecule type" value="Genomic_DNA"/>
</dbReference>
<dbReference type="PROSITE" id="PS51782">
    <property type="entry name" value="LYSM"/>
    <property type="match status" value="1"/>
</dbReference>
<dbReference type="InterPro" id="IPR020011">
    <property type="entry name" value="FimV_C"/>
</dbReference>
<dbReference type="Pfam" id="PF25800">
    <property type="entry name" value="FimV_N"/>
    <property type="match status" value="1"/>
</dbReference>
<feature type="region of interest" description="Disordered" evidence="1">
    <location>
        <begin position="348"/>
        <end position="406"/>
    </location>
</feature>
<evidence type="ECO:0000313" key="4">
    <source>
        <dbReference type="Proteomes" id="UP001336250"/>
    </source>
</evidence>
<feature type="compositionally biased region" description="Pro residues" evidence="1">
    <location>
        <begin position="191"/>
        <end position="219"/>
    </location>
</feature>
<evidence type="ECO:0000313" key="3">
    <source>
        <dbReference type="EMBL" id="MEF7613267.1"/>
    </source>
</evidence>
<dbReference type="InterPro" id="IPR038440">
    <property type="entry name" value="FimV_C_sf"/>
</dbReference>
<dbReference type="AlphaFoldDB" id="A0AAW9Q986"/>
<protein>
    <submittedName>
        <fullName evidence="3">FimV/HubP family polar landmark protein</fullName>
    </submittedName>
</protein>
<feature type="region of interest" description="Disordered" evidence="1">
    <location>
        <begin position="191"/>
        <end position="255"/>
    </location>
</feature>